<proteinExistence type="predicted"/>
<evidence type="ECO:0000256" key="2">
    <source>
        <dbReference type="SAM" id="MobiDB-lite"/>
    </source>
</evidence>
<dbReference type="RefSeq" id="WP_138771171.1">
    <property type="nucleotide sequence ID" value="NZ_ARXL01000046.1"/>
</dbReference>
<comment type="caution">
    <text evidence="3">The sequence shown here is derived from an EMBL/GenBank/DDBJ whole genome shotgun (WGS) entry which is preliminary data.</text>
</comment>
<name>A0A9Q3URM6_9GAMM</name>
<gene>
    <name evidence="3" type="ORF">LL252_17310</name>
</gene>
<feature type="compositionally biased region" description="Basic and acidic residues" evidence="2">
    <location>
        <begin position="141"/>
        <end position="150"/>
    </location>
</feature>
<dbReference type="EMBL" id="JAJGNA010000035">
    <property type="protein sequence ID" value="MCC4310329.1"/>
    <property type="molecule type" value="Genomic_DNA"/>
</dbReference>
<sequence>MRSAYYQWKKRRDDKQFSTYNLRMRKDLRPLLRHLAKNQNMTISEALEDLVRRENSMSRDFRAEMDRRLAEASQKASQEAEHKEELQKQRLEQHQRVITQLTNRAANVEVQLEGLTITDQAAQEEREAFEGLVEERASVIRDEYQDELSRIPKARRRSSASLPRTPPPPPDNSTD</sequence>
<evidence type="ECO:0000313" key="4">
    <source>
        <dbReference type="Proteomes" id="UP001108027"/>
    </source>
</evidence>
<feature type="region of interest" description="Disordered" evidence="2">
    <location>
        <begin position="141"/>
        <end position="175"/>
    </location>
</feature>
<feature type="coiled-coil region" evidence="1">
    <location>
        <begin position="69"/>
        <end position="118"/>
    </location>
</feature>
<feature type="compositionally biased region" description="Pro residues" evidence="2">
    <location>
        <begin position="164"/>
        <end position="175"/>
    </location>
</feature>
<accession>A0A9Q3URM6</accession>
<keyword evidence="4" id="KW-1185">Reference proteome</keyword>
<evidence type="ECO:0000313" key="3">
    <source>
        <dbReference type="EMBL" id="MCC4310329.1"/>
    </source>
</evidence>
<evidence type="ECO:0000256" key="1">
    <source>
        <dbReference type="SAM" id="Coils"/>
    </source>
</evidence>
<protein>
    <submittedName>
        <fullName evidence="3">Uncharacterized protein</fullName>
    </submittedName>
</protein>
<keyword evidence="1" id="KW-0175">Coiled coil</keyword>
<dbReference type="Proteomes" id="UP001108027">
    <property type="component" value="Unassembled WGS sequence"/>
</dbReference>
<organism evidence="3 4">
    <name type="scientific">Alloalcanivorax marinus</name>
    <dbReference type="NCBI Taxonomy" id="1177169"/>
    <lineage>
        <taxon>Bacteria</taxon>
        <taxon>Pseudomonadati</taxon>
        <taxon>Pseudomonadota</taxon>
        <taxon>Gammaproteobacteria</taxon>
        <taxon>Oceanospirillales</taxon>
        <taxon>Alcanivoracaceae</taxon>
        <taxon>Alloalcanivorax</taxon>
    </lineage>
</organism>
<dbReference type="AlphaFoldDB" id="A0A9Q3URM6"/>
<reference evidence="3" key="1">
    <citation type="submission" date="2021-10" db="EMBL/GenBank/DDBJ databases">
        <title>The diversity and Nitrogen Metabolism of Culturable Nitrate-Utilizing Bacteria Within the Oxygen Minimum Zone of the Changjiang (Yangtze River)Estuary.</title>
        <authorList>
            <person name="Zhang D."/>
            <person name="Zheng J."/>
            <person name="Liu S."/>
            <person name="He W."/>
        </authorList>
    </citation>
    <scope>NUCLEOTIDE SEQUENCE</scope>
    <source>
        <strain evidence="3">FXH-223</strain>
    </source>
</reference>